<evidence type="ECO:0000259" key="2">
    <source>
        <dbReference type="Pfam" id="PF04073"/>
    </source>
</evidence>
<dbReference type="GO" id="GO:0002161">
    <property type="term" value="F:aminoacyl-tRNA deacylase activity"/>
    <property type="evidence" value="ECO:0007669"/>
    <property type="project" value="InterPro"/>
</dbReference>
<proteinExistence type="inferred from homology"/>
<dbReference type="Proteomes" id="UP000011758">
    <property type="component" value="Unassembled WGS sequence"/>
</dbReference>
<comment type="similarity">
    <text evidence="1">Belongs to the PRORSD1 family.</text>
</comment>
<dbReference type="InterPro" id="IPR040285">
    <property type="entry name" value="ProX/PRXD1"/>
</dbReference>
<dbReference type="OrthoDB" id="9798587at2"/>
<evidence type="ECO:0000313" key="3">
    <source>
        <dbReference type="EMBL" id="EMD16610.1"/>
    </source>
</evidence>
<dbReference type="eggNOG" id="COG3760">
    <property type="taxonomic scope" value="Bacteria"/>
</dbReference>
<sequence length="166" mass="19416">MNRKERTYKLLNNLNISYRLCDHESIDTMEGLKKIEDLLAVSICKNLLLCNRQQTSFYLLMMPGDKKFKTKELSHQIYSSRLSFSDNEHMLEYLDILPGSLSVLGLMNDQENHVQLLIDEDILKKDYIGVHPCDNTSTLKIRIEDIIEVFLPYVKHNYQIVHLLGE</sequence>
<reference evidence="3 4" key="1">
    <citation type="submission" date="2013-02" db="EMBL/GenBank/DDBJ databases">
        <title>The Genome Sequence of Lactobacillus catenaformis F0143.</title>
        <authorList>
            <consortium name="The Broad Institute Genome Sequencing Platform"/>
            <person name="Earl A."/>
            <person name="Ward D."/>
            <person name="Feldgarden M."/>
            <person name="Gevers D."/>
            <person name="Izard J."/>
            <person name="Blanton J.M."/>
            <person name="Mathney J."/>
            <person name="Dewhirst F.E."/>
            <person name="Young S.K."/>
            <person name="Zeng Q."/>
            <person name="Gargeya S."/>
            <person name="Fitzgerald M."/>
            <person name="Haas B."/>
            <person name="Abouelleil A."/>
            <person name="Alvarado L."/>
            <person name="Arachchi H.M."/>
            <person name="Berlin A."/>
            <person name="Chapman S.B."/>
            <person name="Gearin G."/>
            <person name="Goldberg J."/>
            <person name="Griggs A."/>
            <person name="Gujja S."/>
            <person name="Hansen M."/>
            <person name="Heiman D."/>
            <person name="Howarth C."/>
            <person name="Larimer J."/>
            <person name="Lui A."/>
            <person name="MacDonald P.J.P."/>
            <person name="McCowen C."/>
            <person name="Montmayeur A."/>
            <person name="Murphy C."/>
            <person name="Neiman D."/>
            <person name="Pearson M."/>
            <person name="Priest M."/>
            <person name="Roberts A."/>
            <person name="Saif S."/>
            <person name="Shea T."/>
            <person name="Sisk P."/>
            <person name="Stolte C."/>
            <person name="Sykes S."/>
            <person name="Wortman J."/>
            <person name="Nusbaum C."/>
            <person name="Birren B."/>
        </authorList>
    </citation>
    <scope>NUCLEOTIDE SEQUENCE [LARGE SCALE GENOMIC DNA]</scope>
    <source>
        <strain evidence="3 4">OT 569</strain>
    </source>
</reference>
<dbReference type="InterPro" id="IPR036754">
    <property type="entry name" value="YbaK/aa-tRNA-synt-asso_dom_sf"/>
</dbReference>
<comment type="caution">
    <text evidence="3">The sequence shown here is derived from an EMBL/GenBank/DDBJ whole genome shotgun (WGS) entry which is preliminary data.</text>
</comment>
<dbReference type="InterPro" id="IPR007214">
    <property type="entry name" value="YbaK/aa-tRNA-synth-assoc-dom"/>
</dbReference>
<dbReference type="CDD" id="cd04335">
    <property type="entry name" value="PrdX_deacylase"/>
    <property type="match status" value="1"/>
</dbReference>
<gene>
    <name evidence="3" type="ORF">HMPREF9943_01164</name>
</gene>
<dbReference type="EMBL" id="AGEJ01000018">
    <property type="protein sequence ID" value="EMD16610.1"/>
    <property type="molecule type" value="Genomic_DNA"/>
</dbReference>
<dbReference type="PANTHER" id="PTHR31423:SF3">
    <property type="entry name" value="PROLYL-TRNA SYNTHETASE ASSOCIATED DOMAIN-CONTAINING PROTEIN 1-RELATED"/>
    <property type="match status" value="1"/>
</dbReference>
<feature type="domain" description="YbaK/aminoacyl-tRNA synthetase-associated" evidence="2">
    <location>
        <begin position="23"/>
        <end position="147"/>
    </location>
</feature>
<organism evidence="3 4">
    <name type="scientific">Eggerthia catenaformis OT 569 = DSM 20559</name>
    <dbReference type="NCBI Taxonomy" id="999415"/>
    <lineage>
        <taxon>Bacteria</taxon>
        <taxon>Bacillati</taxon>
        <taxon>Bacillota</taxon>
        <taxon>Erysipelotrichia</taxon>
        <taxon>Erysipelotrichales</taxon>
        <taxon>Coprobacillaceae</taxon>
        <taxon>Eggerthia</taxon>
    </lineage>
</organism>
<evidence type="ECO:0000313" key="4">
    <source>
        <dbReference type="Proteomes" id="UP000011758"/>
    </source>
</evidence>
<dbReference type="PANTHER" id="PTHR31423">
    <property type="entry name" value="YBAK DOMAIN-CONTAINING PROTEIN"/>
    <property type="match status" value="1"/>
</dbReference>
<dbReference type="Gene3D" id="3.90.960.10">
    <property type="entry name" value="YbaK/aminoacyl-tRNA synthetase-associated domain"/>
    <property type="match status" value="1"/>
</dbReference>
<evidence type="ECO:0000256" key="1">
    <source>
        <dbReference type="ARBA" id="ARBA00010201"/>
    </source>
</evidence>
<keyword evidence="4" id="KW-1185">Reference proteome</keyword>
<dbReference type="PATRIC" id="fig|999415.3.peg.1181"/>
<dbReference type="AlphaFoldDB" id="M2Q101"/>
<name>M2Q101_9FIRM</name>
<dbReference type="Pfam" id="PF04073">
    <property type="entry name" value="tRNA_edit"/>
    <property type="match status" value="1"/>
</dbReference>
<dbReference type="STRING" id="999415.HMPREF9943_01164"/>
<dbReference type="BioCyc" id="ECAT999415-HMP:GTTI-1194-MONOMER"/>
<protein>
    <recommendedName>
        <fullName evidence="2">YbaK/aminoacyl-tRNA synthetase-associated domain-containing protein</fullName>
    </recommendedName>
</protein>
<accession>M2Q101</accession>
<dbReference type="SUPFAM" id="SSF55826">
    <property type="entry name" value="YbaK/ProRS associated domain"/>
    <property type="match status" value="1"/>
</dbReference>
<dbReference type="RefSeq" id="WP_004803043.1">
    <property type="nucleotide sequence ID" value="NZ_AUGJ01000002.1"/>
</dbReference>